<protein>
    <submittedName>
        <fullName evidence="2">Uncharacterized protein</fullName>
    </submittedName>
</protein>
<evidence type="ECO:0000313" key="3">
    <source>
        <dbReference type="Proteomes" id="UP000748025"/>
    </source>
</evidence>
<dbReference type="AlphaFoldDB" id="A0A9P7N9R8"/>
<dbReference type="Proteomes" id="UP000748025">
    <property type="component" value="Unassembled WGS sequence"/>
</dbReference>
<sequence length="146" mass="15301">MNISLILSLAAAAVAGALEPRKPHCGGDNCARQVTGTREGLAPLSSRKADCSNFMRTTIVPDATTITVTVTVEPDEPVPKTKRGIEHRAATEVPVTAVPTYATSCKKAGKYASACSCWGITPAITTAPVPTETHTVTVTLDYCEDL</sequence>
<comment type="caution">
    <text evidence="2">The sequence shown here is derived from an EMBL/GenBank/DDBJ whole genome shotgun (WGS) entry which is preliminary data.</text>
</comment>
<dbReference type="OrthoDB" id="5596743at2759"/>
<dbReference type="EMBL" id="SRPW01001484">
    <property type="protein sequence ID" value="KAG6000896.1"/>
    <property type="molecule type" value="Genomic_DNA"/>
</dbReference>
<accession>A0A9P7N9R8</accession>
<reference evidence="2" key="1">
    <citation type="journal article" date="2020" name="bioRxiv">
        <title>Whole genome comparisons of ergot fungi reveals the divergence and evolution of species within the genus Claviceps are the result of varying mechanisms driving genome evolution and host range expansion.</title>
        <authorList>
            <person name="Wyka S.A."/>
            <person name="Mondo S.J."/>
            <person name="Liu M."/>
            <person name="Dettman J."/>
            <person name="Nalam V."/>
            <person name="Broders K.D."/>
        </authorList>
    </citation>
    <scope>NUCLEOTIDE SEQUENCE</scope>
    <source>
        <strain evidence="2">CCC 602</strain>
    </source>
</reference>
<evidence type="ECO:0000313" key="2">
    <source>
        <dbReference type="EMBL" id="KAG6000896.1"/>
    </source>
</evidence>
<organism evidence="2 3">
    <name type="scientific">Claviceps pusilla</name>
    <dbReference type="NCBI Taxonomy" id="123648"/>
    <lineage>
        <taxon>Eukaryota</taxon>
        <taxon>Fungi</taxon>
        <taxon>Dikarya</taxon>
        <taxon>Ascomycota</taxon>
        <taxon>Pezizomycotina</taxon>
        <taxon>Sordariomycetes</taxon>
        <taxon>Hypocreomycetidae</taxon>
        <taxon>Hypocreales</taxon>
        <taxon>Clavicipitaceae</taxon>
        <taxon>Claviceps</taxon>
    </lineage>
</organism>
<proteinExistence type="predicted"/>
<feature type="signal peptide" evidence="1">
    <location>
        <begin position="1"/>
        <end position="17"/>
    </location>
</feature>
<feature type="chain" id="PRO_5040259213" evidence="1">
    <location>
        <begin position="18"/>
        <end position="146"/>
    </location>
</feature>
<name>A0A9P7N9R8_9HYPO</name>
<evidence type="ECO:0000256" key="1">
    <source>
        <dbReference type="SAM" id="SignalP"/>
    </source>
</evidence>
<gene>
    <name evidence="2" type="ORF">E4U43_001464</name>
</gene>
<keyword evidence="1" id="KW-0732">Signal</keyword>
<keyword evidence="3" id="KW-1185">Reference proteome</keyword>